<keyword evidence="1" id="KW-1133">Transmembrane helix</keyword>
<dbReference type="OMA" id="HYFSTDH"/>
<evidence type="ECO:0000256" key="1">
    <source>
        <dbReference type="SAM" id="Phobius"/>
    </source>
</evidence>
<reference evidence="2" key="2">
    <citation type="submission" date="2013-04" db="UniProtKB">
        <authorList>
            <consortium name="EnsemblPlants"/>
        </authorList>
    </citation>
    <scope>IDENTIFICATION</scope>
</reference>
<reference evidence="2" key="1">
    <citation type="journal article" date="2013" name="Nat. Commun.">
        <title>Whole-genome sequencing of Oryza brachyantha reveals mechanisms underlying Oryza genome evolution.</title>
        <authorList>
            <person name="Chen J."/>
            <person name="Huang Q."/>
            <person name="Gao D."/>
            <person name="Wang J."/>
            <person name="Lang Y."/>
            <person name="Liu T."/>
            <person name="Li B."/>
            <person name="Bai Z."/>
            <person name="Luis Goicoechea J."/>
            <person name="Liang C."/>
            <person name="Chen C."/>
            <person name="Zhang W."/>
            <person name="Sun S."/>
            <person name="Liao Y."/>
            <person name="Zhang X."/>
            <person name="Yang L."/>
            <person name="Song C."/>
            <person name="Wang M."/>
            <person name="Shi J."/>
            <person name="Liu G."/>
            <person name="Liu J."/>
            <person name="Zhou H."/>
            <person name="Zhou W."/>
            <person name="Yu Q."/>
            <person name="An N."/>
            <person name="Chen Y."/>
            <person name="Cai Q."/>
            <person name="Wang B."/>
            <person name="Liu B."/>
            <person name="Min J."/>
            <person name="Huang Y."/>
            <person name="Wu H."/>
            <person name="Li Z."/>
            <person name="Zhang Y."/>
            <person name="Yin Y."/>
            <person name="Song W."/>
            <person name="Jiang J."/>
            <person name="Jackson S.A."/>
            <person name="Wing R.A."/>
            <person name="Wang J."/>
            <person name="Chen M."/>
        </authorList>
    </citation>
    <scope>NUCLEOTIDE SEQUENCE [LARGE SCALE GENOMIC DNA]</scope>
    <source>
        <strain evidence="2">cv. IRGC 101232</strain>
    </source>
</reference>
<keyword evidence="1" id="KW-0472">Membrane</keyword>
<dbReference type="STRING" id="4533.J3LQH0"/>
<name>J3LQH0_ORYBR</name>
<dbReference type="Proteomes" id="UP000006038">
    <property type="component" value="Chromosome 3"/>
</dbReference>
<evidence type="ECO:0000313" key="2">
    <source>
        <dbReference type="EnsemblPlants" id="OB03G32960.1"/>
    </source>
</evidence>
<dbReference type="AlphaFoldDB" id="J3LQH0"/>
<protein>
    <submittedName>
        <fullName evidence="2">Uncharacterized protein</fullName>
    </submittedName>
</protein>
<dbReference type="Gramene" id="OB03G32960.1">
    <property type="protein sequence ID" value="OB03G32960.1"/>
    <property type="gene ID" value="OB03G32960"/>
</dbReference>
<accession>J3LQH0</accession>
<dbReference type="PANTHER" id="PTHR35292:SF13">
    <property type="entry name" value="OS03G0581800 PROTEIN"/>
    <property type="match status" value="1"/>
</dbReference>
<dbReference type="PANTHER" id="PTHR35292">
    <property type="entry name" value="EXPRESSED PROTEIN"/>
    <property type="match status" value="1"/>
</dbReference>
<dbReference type="HOGENOM" id="CLU_2779902_0_0_1"/>
<organism evidence="2">
    <name type="scientific">Oryza brachyantha</name>
    <name type="common">malo sina</name>
    <dbReference type="NCBI Taxonomy" id="4533"/>
    <lineage>
        <taxon>Eukaryota</taxon>
        <taxon>Viridiplantae</taxon>
        <taxon>Streptophyta</taxon>
        <taxon>Embryophyta</taxon>
        <taxon>Tracheophyta</taxon>
        <taxon>Spermatophyta</taxon>
        <taxon>Magnoliopsida</taxon>
        <taxon>Liliopsida</taxon>
        <taxon>Poales</taxon>
        <taxon>Poaceae</taxon>
        <taxon>BOP clade</taxon>
        <taxon>Oryzoideae</taxon>
        <taxon>Oryzeae</taxon>
        <taxon>Oryzinae</taxon>
        <taxon>Oryza</taxon>
    </lineage>
</organism>
<dbReference type="EnsemblPlants" id="OB03G32960.1">
    <property type="protein sequence ID" value="OB03G32960.1"/>
    <property type="gene ID" value="OB03G32960"/>
</dbReference>
<proteinExistence type="predicted"/>
<sequence length="69" mass="7655">MVRPVLFPDHHGPAKVNLWQDPLNPGNWKEEHFVLASLAMWGGVIYGVSRLFSGKKKDTTTEAVPSPAQ</sequence>
<keyword evidence="1" id="KW-0812">Transmembrane</keyword>
<keyword evidence="3" id="KW-1185">Reference proteome</keyword>
<feature type="transmembrane region" description="Helical" evidence="1">
    <location>
        <begin position="33"/>
        <end position="52"/>
    </location>
</feature>
<evidence type="ECO:0000313" key="3">
    <source>
        <dbReference type="Proteomes" id="UP000006038"/>
    </source>
</evidence>